<dbReference type="InterPro" id="IPR034122">
    <property type="entry name" value="Retropepsin-like_bacterial"/>
</dbReference>
<feature type="signal peptide" evidence="1">
    <location>
        <begin position="1"/>
        <end position="23"/>
    </location>
</feature>
<evidence type="ECO:0000313" key="2">
    <source>
        <dbReference type="EMBL" id="MFG6466663.1"/>
    </source>
</evidence>
<dbReference type="Proteomes" id="UP001606303">
    <property type="component" value="Unassembled WGS sequence"/>
</dbReference>
<evidence type="ECO:0000256" key="1">
    <source>
        <dbReference type="SAM" id="SignalP"/>
    </source>
</evidence>
<protein>
    <submittedName>
        <fullName evidence="2">TIGR02281 family clan AA aspartic protease</fullName>
    </submittedName>
</protein>
<proteinExistence type="predicted"/>
<organism evidence="2 3">
    <name type="scientific">Pelomonas baiyunensis</name>
    <dbReference type="NCBI Taxonomy" id="3299026"/>
    <lineage>
        <taxon>Bacteria</taxon>
        <taxon>Pseudomonadati</taxon>
        <taxon>Pseudomonadota</taxon>
        <taxon>Betaproteobacteria</taxon>
        <taxon>Burkholderiales</taxon>
        <taxon>Sphaerotilaceae</taxon>
        <taxon>Roseateles</taxon>
    </lineage>
</organism>
<keyword evidence="2" id="KW-0645">Protease</keyword>
<keyword evidence="1" id="KW-0732">Signal</keyword>
<dbReference type="InterPro" id="IPR011969">
    <property type="entry name" value="Clan_AA_Asp_peptidase_C"/>
</dbReference>
<evidence type="ECO:0000313" key="3">
    <source>
        <dbReference type="Proteomes" id="UP001606303"/>
    </source>
</evidence>
<keyword evidence="3" id="KW-1185">Reference proteome</keyword>
<dbReference type="PROSITE" id="PS51257">
    <property type="entry name" value="PROKAR_LIPOPROTEIN"/>
    <property type="match status" value="1"/>
</dbReference>
<dbReference type="Pfam" id="PF13975">
    <property type="entry name" value="gag-asp_proteas"/>
    <property type="match status" value="1"/>
</dbReference>
<dbReference type="Gene3D" id="2.40.70.10">
    <property type="entry name" value="Acid Proteases"/>
    <property type="match status" value="1"/>
</dbReference>
<name>A0ABW7GXG7_9BURK</name>
<dbReference type="GO" id="GO:0006508">
    <property type="term" value="P:proteolysis"/>
    <property type="evidence" value="ECO:0007669"/>
    <property type="project" value="UniProtKB-KW"/>
</dbReference>
<dbReference type="EMBL" id="JBIGIB010000002">
    <property type="protein sequence ID" value="MFG6466663.1"/>
    <property type="molecule type" value="Genomic_DNA"/>
</dbReference>
<reference evidence="2 3" key="1">
    <citation type="submission" date="2024-08" db="EMBL/GenBank/DDBJ databases">
        <authorList>
            <person name="Lu H."/>
        </authorList>
    </citation>
    <scope>NUCLEOTIDE SEQUENCE [LARGE SCALE GENOMIC DNA]</scope>
    <source>
        <strain evidence="2 3">BYS87W</strain>
    </source>
</reference>
<keyword evidence="2" id="KW-0378">Hydrolase</keyword>
<gene>
    <name evidence="2" type="ORF">ACG01O_08605</name>
</gene>
<feature type="chain" id="PRO_5046127249" evidence="1">
    <location>
        <begin position="24"/>
        <end position="220"/>
    </location>
</feature>
<dbReference type="CDD" id="cd05483">
    <property type="entry name" value="retropepsin_like_bacteria"/>
    <property type="match status" value="1"/>
</dbReference>
<sequence>MLRRPLAALALLAACAPWTGALAQASATRVQLQGTMGARSALLLIDGEPRTVQVGGSAQGVKLLALDDGRATVELGGQRLELTLGAAPARLAPNASTAGRQIVLPMGSGGHFTSTGAINGRATQFMVDTGATFVALSQGEADRLGLKYQTGRRVATQTANGIAAAYGVQLATVRIGDVELRNVEAIVVPGAMPQVLLGNSFLTRFQMRRENDVMTLDLRY</sequence>
<dbReference type="InterPro" id="IPR021109">
    <property type="entry name" value="Peptidase_aspartic_dom_sf"/>
</dbReference>
<dbReference type="NCBIfam" id="TIGR02281">
    <property type="entry name" value="clan_AA_DTGA"/>
    <property type="match status" value="1"/>
</dbReference>
<dbReference type="RefSeq" id="WP_394383541.1">
    <property type="nucleotide sequence ID" value="NZ_JBIGIB010000002.1"/>
</dbReference>
<comment type="caution">
    <text evidence="2">The sequence shown here is derived from an EMBL/GenBank/DDBJ whole genome shotgun (WGS) entry which is preliminary data.</text>
</comment>
<dbReference type="InterPro" id="IPR001969">
    <property type="entry name" value="Aspartic_peptidase_AS"/>
</dbReference>
<dbReference type="SUPFAM" id="SSF50630">
    <property type="entry name" value="Acid proteases"/>
    <property type="match status" value="1"/>
</dbReference>
<dbReference type="PROSITE" id="PS00141">
    <property type="entry name" value="ASP_PROTEASE"/>
    <property type="match status" value="1"/>
</dbReference>
<dbReference type="GO" id="GO:0008233">
    <property type="term" value="F:peptidase activity"/>
    <property type="evidence" value="ECO:0007669"/>
    <property type="project" value="UniProtKB-KW"/>
</dbReference>
<accession>A0ABW7GXG7</accession>